<reference evidence="2" key="1">
    <citation type="submission" date="2014-03" db="EMBL/GenBank/DDBJ databases">
        <title>The Genome Sequence of Puccinia striiformis f. sp. tritici PST-78.</title>
        <authorList>
            <consortium name="The Broad Institute Genome Sequencing Platform"/>
            <person name="Cuomo C."/>
            <person name="Hulbert S."/>
            <person name="Chen X."/>
            <person name="Walker B."/>
            <person name="Young S.K."/>
            <person name="Zeng Q."/>
            <person name="Gargeya S."/>
            <person name="Fitzgerald M."/>
            <person name="Haas B."/>
            <person name="Abouelleil A."/>
            <person name="Alvarado L."/>
            <person name="Arachchi H.M."/>
            <person name="Berlin A.M."/>
            <person name="Chapman S.B."/>
            <person name="Goldberg J."/>
            <person name="Griggs A."/>
            <person name="Gujja S."/>
            <person name="Hansen M."/>
            <person name="Howarth C."/>
            <person name="Imamovic A."/>
            <person name="Larimer J."/>
            <person name="McCowan C."/>
            <person name="Montmayeur A."/>
            <person name="Murphy C."/>
            <person name="Neiman D."/>
            <person name="Pearson M."/>
            <person name="Priest M."/>
            <person name="Roberts A."/>
            <person name="Saif S."/>
            <person name="Shea T."/>
            <person name="Sisk P."/>
            <person name="Sykes S."/>
            <person name="Wortman J."/>
            <person name="Nusbaum C."/>
            <person name="Birren B."/>
        </authorList>
    </citation>
    <scope>NUCLEOTIDE SEQUENCE [LARGE SCALE GENOMIC DNA]</scope>
    <source>
        <strain evidence="2">race PST-78</strain>
    </source>
</reference>
<dbReference type="AlphaFoldDB" id="A0A0L0VZB8"/>
<dbReference type="InterPro" id="IPR052055">
    <property type="entry name" value="Hepadnavirus_pol/RT"/>
</dbReference>
<comment type="caution">
    <text evidence="1">The sequence shown here is derived from an EMBL/GenBank/DDBJ whole genome shotgun (WGS) entry which is preliminary data.</text>
</comment>
<sequence length="305" mass="35600">MLHEFDTLAIFRWVDDNLFVKRADSTLQMKDVVQRLDQLCVKTNTEKFSEFLTEQKYVGFVWDGNKKTVKLPDKKLAKRIEQIKAFLLVGAKFKYDKTELRCYLNSIYRWMSEWMDHFATRTISPDVREDLTVWLTTLKEFAPMQLIPNPDPTDIGWVGDVSTSYGIGVLIGRKWAQFCLNSEARIHADLTEDQEQEQISRLETVAIRLGLLILLKIGVDGCKTFIVWTDNTTTENAVQKRRSKDRFVNDEWKIVQKILIAEQLEIFTKRVSSKDRADALLRGNSHEHSERDRIRIVLPEDLETL</sequence>
<dbReference type="Proteomes" id="UP000054564">
    <property type="component" value="Unassembled WGS sequence"/>
</dbReference>
<name>A0A0L0VZB8_9BASI</name>
<evidence type="ECO:0000313" key="2">
    <source>
        <dbReference type="Proteomes" id="UP000054564"/>
    </source>
</evidence>
<gene>
    <name evidence="1" type="ORF">PSTG_02085</name>
</gene>
<dbReference type="PANTHER" id="PTHR33050:SF7">
    <property type="entry name" value="RIBONUCLEASE H"/>
    <property type="match status" value="1"/>
</dbReference>
<dbReference type="SUPFAM" id="SSF56672">
    <property type="entry name" value="DNA/RNA polymerases"/>
    <property type="match status" value="1"/>
</dbReference>
<evidence type="ECO:0000313" key="1">
    <source>
        <dbReference type="EMBL" id="KNF04598.1"/>
    </source>
</evidence>
<dbReference type="InterPro" id="IPR043502">
    <property type="entry name" value="DNA/RNA_pol_sf"/>
</dbReference>
<dbReference type="OrthoDB" id="2506773at2759"/>
<dbReference type="EMBL" id="AJIL01000011">
    <property type="protein sequence ID" value="KNF04598.1"/>
    <property type="molecule type" value="Genomic_DNA"/>
</dbReference>
<protein>
    <recommendedName>
        <fullName evidence="3">Reverse transcriptase domain-containing protein</fullName>
    </recommendedName>
</protein>
<dbReference type="STRING" id="1165861.A0A0L0VZB8"/>
<accession>A0A0L0VZB8</accession>
<keyword evidence="2" id="KW-1185">Reference proteome</keyword>
<dbReference type="PANTHER" id="PTHR33050">
    <property type="entry name" value="REVERSE TRANSCRIPTASE DOMAIN-CONTAINING PROTEIN"/>
    <property type="match status" value="1"/>
</dbReference>
<evidence type="ECO:0008006" key="3">
    <source>
        <dbReference type="Google" id="ProtNLM"/>
    </source>
</evidence>
<organism evidence="1 2">
    <name type="scientific">Puccinia striiformis f. sp. tritici PST-78</name>
    <dbReference type="NCBI Taxonomy" id="1165861"/>
    <lineage>
        <taxon>Eukaryota</taxon>
        <taxon>Fungi</taxon>
        <taxon>Dikarya</taxon>
        <taxon>Basidiomycota</taxon>
        <taxon>Pucciniomycotina</taxon>
        <taxon>Pucciniomycetes</taxon>
        <taxon>Pucciniales</taxon>
        <taxon>Pucciniaceae</taxon>
        <taxon>Puccinia</taxon>
    </lineage>
</organism>
<proteinExistence type="predicted"/>